<comment type="caution">
    <text evidence="9">The sequence shown here is derived from an EMBL/GenBank/DDBJ whole genome shotgun (WGS) entry which is preliminary data.</text>
</comment>
<feature type="signal peptide" evidence="8">
    <location>
        <begin position="1"/>
        <end position="26"/>
    </location>
</feature>
<accession>A0A2W5EN43</accession>
<dbReference type="GO" id="GO:0009279">
    <property type="term" value="C:cell outer membrane"/>
    <property type="evidence" value="ECO:0007669"/>
    <property type="project" value="UniProtKB-SubCell"/>
</dbReference>
<evidence type="ECO:0000256" key="1">
    <source>
        <dbReference type="ARBA" id="ARBA00004442"/>
    </source>
</evidence>
<dbReference type="SUPFAM" id="SSF56954">
    <property type="entry name" value="Outer membrane efflux proteins (OEP)"/>
    <property type="match status" value="1"/>
</dbReference>
<dbReference type="InterPro" id="IPR051906">
    <property type="entry name" value="TolC-like"/>
</dbReference>
<evidence type="ECO:0008006" key="11">
    <source>
        <dbReference type="Google" id="ProtNLM"/>
    </source>
</evidence>
<name>A0A2W5EN43_9SPHI</name>
<comment type="subcellular location">
    <subcellularLocation>
        <location evidence="1">Cell outer membrane</location>
    </subcellularLocation>
</comment>
<dbReference type="Pfam" id="PF02321">
    <property type="entry name" value="OEP"/>
    <property type="match status" value="1"/>
</dbReference>
<keyword evidence="4" id="KW-1134">Transmembrane beta strand</keyword>
<dbReference type="PANTHER" id="PTHR30026:SF20">
    <property type="entry name" value="OUTER MEMBRANE PROTEIN TOLC"/>
    <property type="match status" value="1"/>
</dbReference>
<evidence type="ECO:0000256" key="6">
    <source>
        <dbReference type="ARBA" id="ARBA00023136"/>
    </source>
</evidence>
<dbReference type="AlphaFoldDB" id="A0A2W5EN43"/>
<evidence type="ECO:0000256" key="8">
    <source>
        <dbReference type="SAM" id="SignalP"/>
    </source>
</evidence>
<evidence type="ECO:0000256" key="2">
    <source>
        <dbReference type="ARBA" id="ARBA00007613"/>
    </source>
</evidence>
<keyword evidence="8" id="KW-0732">Signal</keyword>
<reference evidence="9 10" key="1">
    <citation type="submission" date="2017-11" db="EMBL/GenBank/DDBJ databases">
        <title>Infants hospitalized years apart are colonized by the same room-sourced microbial strains.</title>
        <authorList>
            <person name="Brooks B."/>
            <person name="Olm M.R."/>
            <person name="Firek B.A."/>
            <person name="Baker R."/>
            <person name="Thomas B.C."/>
            <person name="Morowitz M.J."/>
            <person name="Banfield J.F."/>
        </authorList>
    </citation>
    <scope>NUCLEOTIDE SEQUENCE [LARGE SCALE GENOMIC DNA]</scope>
    <source>
        <strain evidence="9">S2_009_000_R2_76</strain>
    </source>
</reference>
<keyword evidence="5" id="KW-0812">Transmembrane</keyword>
<evidence type="ECO:0000256" key="4">
    <source>
        <dbReference type="ARBA" id="ARBA00022452"/>
    </source>
</evidence>
<gene>
    <name evidence="9" type="ORF">DI598_15855</name>
</gene>
<dbReference type="GO" id="GO:0015288">
    <property type="term" value="F:porin activity"/>
    <property type="evidence" value="ECO:0007669"/>
    <property type="project" value="TreeGrafter"/>
</dbReference>
<organism evidence="9 10">
    <name type="scientific">Pseudopedobacter saltans</name>
    <dbReference type="NCBI Taxonomy" id="151895"/>
    <lineage>
        <taxon>Bacteria</taxon>
        <taxon>Pseudomonadati</taxon>
        <taxon>Bacteroidota</taxon>
        <taxon>Sphingobacteriia</taxon>
        <taxon>Sphingobacteriales</taxon>
        <taxon>Sphingobacteriaceae</taxon>
        <taxon>Pseudopedobacter</taxon>
    </lineage>
</organism>
<dbReference type="Gene3D" id="1.20.1600.10">
    <property type="entry name" value="Outer membrane efflux proteins (OEP)"/>
    <property type="match status" value="1"/>
</dbReference>
<evidence type="ECO:0000256" key="5">
    <source>
        <dbReference type="ARBA" id="ARBA00022692"/>
    </source>
</evidence>
<evidence type="ECO:0000256" key="7">
    <source>
        <dbReference type="ARBA" id="ARBA00023237"/>
    </source>
</evidence>
<dbReference type="InterPro" id="IPR003423">
    <property type="entry name" value="OMP_efflux"/>
</dbReference>
<keyword evidence="6" id="KW-0472">Membrane</keyword>
<sequence length="233" mass="25880">MVFNKQRKQRLFIGLCLMMTSGLVSAQDASRHISLKEAFSLALESSKSLKADNAKVKEAIANYESAKNNQLPDISASGSYLRINKPTINLKYTDASSSNDGSGTSVPDVNQAMYGMVSASYPIFAGGTIKNGIKSAEFLQNATRYDVERDKDLIAQNVVDAYYNLYKTQAAIRLVKENLVTAKQRVVDFQHLEENSLIARNDLLKVQLQESNVELTLINAEKQEKITNYLLCI</sequence>
<dbReference type="EMBL" id="QFOI01000375">
    <property type="protein sequence ID" value="PZP43374.1"/>
    <property type="molecule type" value="Genomic_DNA"/>
</dbReference>
<keyword evidence="3" id="KW-0813">Transport</keyword>
<feature type="chain" id="PRO_5015995037" description="TolC family protein" evidence="8">
    <location>
        <begin position="27"/>
        <end position="233"/>
    </location>
</feature>
<keyword evidence="7" id="KW-0998">Cell outer membrane</keyword>
<dbReference type="Proteomes" id="UP000249645">
    <property type="component" value="Unassembled WGS sequence"/>
</dbReference>
<evidence type="ECO:0000256" key="3">
    <source>
        <dbReference type="ARBA" id="ARBA00022448"/>
    </source>
</evidence>
<protein>
    <recommendedName>
        <fullName evidence="11">TolC family protein</fullName>
    </recommendedName>
</protein>
<dbReference type="PANTHER" id="PTHR30026">
    <property type="entry name" value="OUTER MEMBRANE PROTEIN TOLC"/>
    <property type="match status" value="1"/>
</dbReference>
<evidence type="ECO:0000313" key="10">
    <source>
        <dbReference type="Proteomes" id="UP000249645"/>
    </source>
</evidence>
<dbReference type="GO" id="GO:1990281">
    <property type="term" value="C:efflux pump complex"/>
    <property type="evidence" value="ECO:0007669"/>
    <property type="project" value="TreeGrafter"/>
</dbReference>
<evidence type="ECO:0000313" key="9">
    <source>
        <dbReference type="EMBL" id="PZP43374.1"/>
    </source>
</evidence>
<dbReference type="GO" id="GO:0015562">
    <property type="term" value="F:efflux transmembrane transporter activity"/>
    <property type="evidence" value="ECO:0007669"/>
    <property type="project" value="InterPro"/>
</dbReference>
<comment type="similarity">
    <text evidence="2">Belongs to the outer membrane factor (OMF) (TC 1.B.17) family.</text>
</comment>
<proteinExistence type="inferred from homology"/>